<evidence type="ECO:0000313" key="2">
    <source>
        <dbReference type="EMBL" id="ERI02569.1"/>
    </source>
</evidence>
<keyword evidence="1" id="KW-0812">Transmembrane</keyword>
<name>A0AAN4HN65_BACTU</name>
<proteinExistence type="predicted"/>
<gene>
    <name evidence="2" type="ORF">BTCBT_001502</name>
</gene>
<dbReference type="Proteomes" id="UP000013487">
    <property type="component" value="Unassembled WGS sequence"/>
</dbReference>
<protein>
    <submittedName>
        <fullName evidence="2">Uncharacterized protein</fullName>
    </submittedName>
</protein>
<sequence>MKNKLLLLSGTGISRLGDFMYLIALNLMVLNSTNSPAAVAGLWIVGRNRHCCYKNMVW</sequence>
<comment type="caution">
    <text evidence="2">The sequence shown here is derived from an EMBL/GenBank/DDBJ whole genome shotgun (WGS) entry which is preliminary data.</text>
</comment>
<evidence type="ECO:0000256" key="1">
    <source>
        <dbReference type="SAM" id="Phobius"/>
    </source>
</evidence>
<reference evidence="2 3" key="1">
    <citation type="journal article" date="2013" name="Genome Announc.">
        <title>Draft Genome Sequence of Bacillus thuringiensis var. thuringiensis Strain T01-328, a Brazilian Isolate That Produces a Soluble Pesticide Protein, Cry1Ia.</title>
        <authorList>
            <person name="Varani A.M."/>
            <person name="Lemos M.V."/>
            <person name="Fernandes C.C."/>
            <person name="Lemos E.G."/>
            <person name="Alves E.C."/>
            <person name="Desiderio J.A."/>
        </authorList>
    </citation>
    <scope>NUCLEOTIDE SEQUENCE [LARGE SCALE GENOMIC DNA]</scope>
    <source>
        <strain evidence="2 3">T01-328</strain>
    </source>
</reference>
<feature type="transmembrane region" description="Helical" evidence="1">
    <location>
        <begin position="20"/>
        <end position="46"/>
    </location>
</feature>
<keyword evidence="1" id="KW-1133">Transmembrane helix</keyword>
<keyword evidence="1" id="KW-0472">Membrane</keyword>
<dbReference type="AlphaFoldDB" id="A0AAN4HN65"/>
<organism evidence="2 3">
    <name type="scientific">Bacillus thuringiensis T01-328</name>
    <dbReference type="NCBI Taxonomy" id="1324966"/>
    <lineage>
        <taxon>Bacteria</taxon>
        <taxon>Bacillati</taxon>
        <taxon>Bacillota</taxon>
        <taxon>Bacilli</taxon>
        <taxon>Bacillales</taxon>
        <taxon>Bacillaceae</taxon>
        <taxon>Bacillus</taxon>
        <taxon>Bacillus cereus group</taxon>
    </lineage>
</organism>
<evidence type="ECO:0000313" key="3">
    <source>
        <dbReference type="Proteomes" id="UP000013487"/>
    </source>
</evidence>
<accession>A0AAN4HN65</accession>
<dbReference type="EMBL" id="ARXZ02000002">
    <property type="protein sequence ID" value="ERI02569.1"/>
    <property type="molecule type" value="Genomic_DNA"/>
</dbReference>